<accession>A0A7R9I7U8</accession>
<dbReference type="PANTHER" id="PTHR22878:SF73">
    <property type="entry name" value="DYNEIN AXONEMAL HEAVY CHAIN 1"/>
    <property type="match status" value="1"/>
</dbReference>
<name>A0A7R9I7U8_9NEOP</name>
<evidence type="ECO:0000313" key="1">
    <source>
        <dbReference type="EMBL" id="CAD7450920.1"/>
    </source>
</evidence>
<dbReference type="Gene3D" id="1.10.8.1220">
    <property type="match status" value="1"/>
</dbReference>
<dbReference type="GO" id="GO:0007018">
    <property type="term" value="P:microtubule-based movement"/>
    <property type="evidence" value="ECO:0007669"/>
    <property type="project" value="InterPro"/>
</dbReference>
<gene>
    <name evidence="1" type="ORF">TBIB3V08_LOCUS13189</name>
</gene>
<dbReference type="GO" id="GO:0045505">
    <property type="term" value="F:dynein intermediate chain binding"/>
    <property type="evidence" value="ECO:0007669"/>
    <property type="project" value="InterPro"/>
</dbReference>
<dbReference type="GO" id="GO:0030286">
    <property type="term" value="C:dynein complex"/>
    <property type="evidence" value="ECO:0007669"/>
    <property type="project" value="InterPro"/>
</dbReference>
<organism evidence="1">
    <name type="scientific">Timema bartmani</name>
    <dbReference type="NCBI Taxonomy" id="61472"/>
    <lineage>
        <taxon>Eukaryota</taxon>
        <taxon>Metazoa</taxon>
        <taxon>Ecdysozoa</taxon>
        <taxon>Arthropoda</taxon>
        <taxon>Hexapoda</taxon>
        <taxon>Insecta</taxon>
        <taxon>Pterygota</taxon>
        <taxon>Neoptera</taxon>
        <taxon>Polyneoptera</taxon>
        <taxon>Phasmatodea</taxon>
        <taxon>Timematodea</taxon>
        <taxon>Timematoidea</taxon>
        <taxon>Timematidae</taxon>
        <taxon>Timema</taxon>
    </lineage>
</organism>
<proteinExistence type="predicted"/>
<protein>
    <submittedName>
        <fullName evidence="1">Uncharacterized protein</fullName>
    </submittedName>
</protein>
<dbReference type="AlphaFoldDB" id="A0A7R9I7U8"/>
<dbReference type="InterPro" id="IPR026983">
    <property type="entry name" value="DHC"/>
</dbReference>
<sequence>MVRTASVAIRSKELLSQKIRLPKMGISGLDPRDIDSRVLSINDHFTFSLFSNVCRSLFEKHKLHFAFLLCVRILMDEERIDGHEYHVFLAGGVPPEEKPKPDVLWLSARAWKEIQILEILPVFKEWAEAFPEQVNQYQQLFDSLEPHK</sequence>
<dbReference type="PANTHER" id="PTHR22878">
    <property type="entry name" value="DYNEIN HEAVY CHAIN 6, AXONEMAL-LIKE-RELATED"/>
    <property type="match status" value="1"/>
</dbReference>
<dbReference type="EMBL" id="OD580796">
    <property type="protein sequence ID" value="CAD7450920.1"/>
    <property type="molecule type" value="Genomic_DNA"/>
</dbReference>
<dbReference type="GO" id="GO:0051959">
    <property type="term" value="F:dynein light intermediate chain binding"/>
    <property type="evidence" value="ECO:0007669"/>
    <property type="project" value="InterPro"/>
</dbReference>
<reference evidence="1" key="1">
    <citation type="submission" date="2020-11" db="EMBL/GenBank/DDBJ databases">
        <authorList>
            <person name="Tran Van P."/>
        </authorList>
    </citation>
    <scope>NUCLEOTIDE SEQUENCE</scope>
</reference>